<dbReference type="InterPro" id="IPR036640">
    <property type="entry name" value="ABC1_TM_sf"/>
</dbReference>
<feature type="domain" description="Peptidase C39" evidence="10">
    <location>
        <begin position="14"/>
        <end position="135"/>
    </location>
</feature>
<dbReference type="GO" id="GO:0140359">
    <property type="term" value="F:ABC-type transporter activity"/>
    <property type="evidence" value="ECO:0007669"/>
    <property type="project" value="InterPro"/>
</dbReference>
<evidence type="ECO:0000256" key="4">
    <source>
        <dbReference type="ARBA" id="ARBA00022840"/>
    </source>
</evidence>
<organism evidence="11 12">
    <name type="scientific">Sphingorhabdus pulchriflava</name>
    <dbReference type="NCBI Taxonomy" id="2292257"/>
    <lineage>
        <taxon>Bacteria</taxon>
        <taxon>Pseudomonadati</taxon>
        <taxon>Pseudomonadota</taxon>
        <taxon>Alphaproteobacteria</taxon>
        <taxon>Sphingomonadales</taxon>
        <taxon>Sphingomonadaceae</taxon>
        <taxon>Sphingorhabdus</taxon>
    </lineage>
</organism>
<dbReference type="InterPro" id="IPR005074">
    <property type="entry name" value="Peptidase_C39"/>
</dbReference>
<evidence type="ECO:0000259" key="10">
    <source>
        <dbReference type="PROSITE" id="PS50990"/>
    </source>
</evidence>
<feature type="transmembrane region" description="Helical" evidence="7">
    <location>
        <begin position="169"/>
        <end position="190"/>
    </location>
</feature>
<evidence type="ECO:0000256" key="2">
    <source>
        <dbReference type="ARBA" id="ARBA00022692"/>
    </source>
</evidence>
<dbReference type="Pfam" id="PF00005">
    <property type="entry name" value="ABC_tran"/>
    <property type="match status" value="1"/>
</dbReference>
<dbReference type="GO" id="GO:0005886">
    <property type="term" value="C:plasma membrane"/>
    <property type="evidence" value="ECO:0007669"/>
    <property type="project" value="UniProtKB-SubCell"/>
</dbReference>
<evidence type="ECO:0000256" key="1">
    <source>
        <dbReference type="ARBA" id="ARBA00004651"/>
    </source>
</evidence>
<evidence type="ECO:0000256" key="7">
    <source>
        <dbReference type="SAM" id="Phobius"/>
    </source>
</evidence>
<dbReference type="Gene3D" id="1.20.1560.10">
    <property type="entry name" value="ABC transporter type 1, transmembrane domain"/>
    <property type="match status" value="1"/>
</dbReference>
<feature type="domain" description="ABC transmembrane type-1" evidence="9">
    <location>
        <begin position="175"/>
        <end position="450"/>
    </location>
</feature>
<feature type="transmembrane region" description="Helical" evidence="7">
    <location>
        <begin position="306"/>
        <end position="325"/>
    </location>
</feature>
<reference evidence="12" key="1">
    <citation type="submission" date="2018-08" db="EMBL/GenBank/DDBJ databases">
        <authorList>
            <person name="Kim S.-J."/>
            <person name="Jung G.-Y."/>
        </authorList>
    </citation>
    <scope>NUCLEOTIDE SEQUENCE [LARGE SCALE GENOMIC DNA]</scope>
    <source>
        <strain evidence="12">GY_G</strain>
    </source>
</reference>
<dbReference type="PROSITE" id="PS50929">
    <property type="entry name" value="ABC_TM1F"/>
    <property type="match status" value="1"/>
</dbReference>
<feature type="transmembrane region" description="Helical" evidence="7">
    <location>
        <begin position="278"/>
        <end position="300"/>
    </location>
</feature>
<dbReference type="GO" id="GO:0016887">
    <property type="term" value="F:ATP hydrolysis activity"/>
    <property type="evidence" value="ECO:0007669"/>
    <property type="project" value="InterPro"/>
</dbReference>
<feature type="domain" description="ABC transporter" evidence="8">
    <location>
        <begin position="484"/>
        <end position="718"/>
    </location>
</feature>
<dbReference type="PROSITE" id="PS50990">
    <property type="entry name" value="PEPTIDASE_C39"/>
    <property type="match status" value="1"/>
</dbReference>
<dbReference type="NCBIfam" id="TIGR03375">
    <property type="entry name" value="type_I_sec_LssB"/>
    <property type="match status" value="1"/>
</dbReference>
<evidence type="ECO:0000256" key="5">
    <source>
        <dbReference type="ARBA" id="ARBA00022989"/>
    </source>
</evidence>
<dbReference type="Gene3D" id="3.40.50.300">
    <property type="entry name" value="P-loop containing nucleotide triphosphate hydrolases"/>
    <property type="match status" value="1"/>
</dbReference>
<dbReference type="PANTHER" id="PTHR24221">
    <property type="entry name" value="ATP-BINDING CASSETTE SUB-FAMILY B"/>
    <property type="match status" value="1"/>
</dbReference>
<proteinExistence type="predicted"/>
<dbReference type="OrthoDB" id="9787557at2"/>
<dbReference type="SUPFAM" id="SSF52540">
    <property type="entry name" value="P-loop containing nucleoside triphosphate hydrolases"/>
    <property type="match status" value="1"/>
</dbReference>
<dbReference type="GO" id="GO:0034040">
    <property type="term" value="F:ATPase-coupled lipid transmembrane transporter activity"/>
    <property type="evidence" value="ECO:0007669"/>
    <property type="project" value="TreeGrafter"/>
</dbReference>
<evidence type="ECO:0000313" key="12">
    <source>
        <dbReference type="Proteomes" id="UP000263833"/>
    </source>
</evidence>
<dbReference type="AlphaFoldDB" id="A0A371B2G0"/>
<name>A0A371B2G0_9SPHN</name>
<evidence type="ECO:0000313" key="11">
    <source>
        <dbReference type="EMBL" id="RDV01779.1"/>
    </source>
</evidence>
<dbReference type="InterPro" id="IPR017750">
    <property type="entry name" value="ATPase_T1SS"/>
</dbReference>
<evidence type="ECO:0000256" key="3">
    <source>
        <dbReference type="ARBA" id="ARBA00022741"/>
    </source>
</evidence>
<dbReference type="EMBL" id="QRGP01000003">
    <property type="protein sequence ID" value="RDV01779.1"/>
    <property type="molecule type" value="Genomic_DNA"/>
</dbReference>
<keyword evidence="2 7" id="KW-0812">Transmembrane</keyword>
<dbReference type="GO" id="GO:0005524">
    <property type="term" value="F:ATP binding"/>
    <property type="evidence" value="ECO:0007669"/>
    <property type="project" value="UniProtKB-KW"/>
</dbReference>
<protein>
    <submittedName>
        <fullName evidence="11">Type I secretion system permease/ATPase</fullName>
    </submittedName>
</protein>
<keyword evidence="6 7" id="KW-0472">Membrane</keyword>
<dbReference type="Pfam" id="PF00664">
    <property type="entry name" value="ABC_membrane"/>
    <property type="match status" value="1"/>
</dbReference>
<dbReference type="InterPro" id="IPR011527">
    <property type="entry name" value="ABC1_TM_dom"/>
</dbReference>
<keyword evidence="12" id="KW-1185">Reference proteome</keyword>
<keyword evidence="5 7" id="KW-1133">Transmembrane helix</keyword>
<evidence type="ECO:0000259" key="8">
    <source>
        <dbReference type="PROSITE" id="PS50893"/>
    </source>
</evidence>
<dbReference type="GO" id="GO:0006508">
    <property type="term" value="P:proteolysis"/>
    <property type="evidence" value="ECO:0007669"/>
    <property type="project" value="InterPro"/>
</dbReference>
<evidence type="ECO:0000259" key="9">
    <source>
        <dbReference type="PROSITE" id="PS50929"/>
    </source>
</evidence>
<keyword evidence="3" id="KW-0547">Nucleotide-binding</keyword>
<accession>A0A371B2G0</accession>
<comment type="subcellular location">
    <subcellularLocation>
        <location evidence="1">Cell membrane</location>
        <topology evidence="1">Multi-pass membrane protein</topology>
    </subcellularLocation>
</comment>
<keyword evidence="4" id="KW-0067">ATP-binding</keyword>
<dbReference type="SMART" id="SM00382">
    <property type="entry name" value="AAA"/>
    <property type="match status" value="1"/>
</dbReference>
<dbReference type="SUPFAM" id="SSF90123">
    <property type="entry name" value="ABC transporter transmembrane region"/>
    <property type="match status" value="1"/>
</dbReference>
<dbReference type="Proteomes" id="UP000263833">
    <property type="component" value="Unassembled WGS sequence"/>
</dbReference>
<dbReference type="PROSITE" id="PS50893">
    <property type="entry name" value="ABC_TRANSPORTER_2"/>
    <property type="match status" value="1"/>
</dbReference>
<dbReference type="PANTHER" id="PTHR24221:SF248">
    <property type="entry name" value="ABC TRANSPORTER TRANSMEMBRANE REGION"/>
    <property type="match status" value="1"/>
</dbReference>
<evidence type="ECO:0000256" key="6">
    <source>
        <dbReference type="ARBA" id="ARBA00023136"/>
    </source>
</evidence>
<sequence>MEPLSPEALALAGQPGPTPSDPLIAAIARLAREFELPDPGILLQGFAVNSDGTLPFHQAEIAAELVGLQCDTLPMGRLPTKSRQLPALIRTRDGAAIVYESNKDQLLLWTPGNGEPVWTDAEAVEAEFAGQAVHILGNANLRQGEDVGKVAALRGHWFWSELYKLRREFYPVLWAALLINLLAFALPLFTMNVYDRIIPNRAISSLWVLAIGVVLAFAVEFALRMARAGLLDELGRKLDLKLSEKIFGKLVNIPLAERAGDTGRLSRRVSEYEIVRDFFASTTITLLVDFIFMIVFVAMIAILAGWLAVIPVVIIGAMIAAGMVLQRKMTAAAIDAQHDAGLQNSLLVESIAGAETLKACAAEGRIVGRWRNVASMSAQTQERLRRLSAISVTLASLCQQITSIALVIGGFYMFDSGTISMGAIIAIVMLAGRSLSPAGQLAFLITRGRQALTVLDSIEKLMLSGDERTAGSQSVVPQVREGLIRVEDMSFSYPGAAQPALAEINLNIKPGEKVAIIGRVASGKSTLGRVLCGLYFPDGGSVQVDGLDNRQFRPADLRSQLRFVGQDAELFGGSIKDNLLLAAPRADDAQLIAALRRVGADEFLGRDAGGFDRLAGERGRSLSGGQRSFLLLARSLANPSKLLFLDEPTGAMDSATEKLFIEKLGAALYPDQTLVVSTHRQAILSLCDRLIVMDGGRIIADGPREKIMAQAAAQGAAT</sequence>
<dbReference type="GO" id="GO:0008233">
    <property type="term" value="F:peptidase activity"/>
    <property type="evidence" value="ECO:0007669"/>
    <property type="project" value="InterPro"/>
</dbReference>
<dbReference type="CDD" id="cd18587">
    <property type="entry name" value="ABC_6TM_LapB_like"/>
    <property type="match status" value="1"/>
</dbReference>
<dbReference type="InterPro" id="IPR003593">
    <property type="entry name" value="AAA+_ATPase"/>
</dbReference>
<dbReference type="InterPro" id="IPR003439">
    <property type="entry name" value="ABC_transporter-like_ATP-bd"/>
</dbReference>
<dbReference type="InterPro" id="IPR039421">
    <property type="entry name" value="Type_1_exporter"/>
</dbReference>
<gene>
    <name evidence="11" type="ORF">DXH95_15555</name>
</gene>
<comment type="caution">
    <text evidence="11">The sequence shown here is derived from an EMBL/GenBank/DDBJ whole genome shotgun (WGS) entry which is preliminary data.</text>
</comment>
<dbReference type="InterPro" id="IPR027417">
    <property type="entry name" value="P-loop_NTPase"/>
</dbReference>
<feature type="transmembrane region" description="Helical" evidence="7">
    <location>
        <begin position="202"/>
        <end position="223"/>
    </location>
</feature>